<dbReference type="Proteomes" id="UP001617427">
    <property type="component" value="Unassembled WGS sequence"/>
</dbReference>
<keyword evidence="2" id="KW-1185">Reference proteome</keyword>
<accession>A0ABW8F4Q1</accession>
<dbReference type="EMBL" id="JBIUZV010000016">
    <property type="protein sequence ID" value="MFJ3048279.1"/>
    <property type="molecule type" value="Genomic_DNA"/>
</dbReference>
<dbReference type="SUPFAM" id="SSF58104">
    <property type="entry name" value="Methyl-accepting chemotaxis protein (MCP) signaling domain"/>
    <property type="match status" value="1"/>
</dbReference>
<dbReference type="Gene3D" id="1.10.287.950">
    <property type="entry name" value="Methyl-accepting chemotaxis protein"/>
    <property type="match status" value="1"/>
</dbReference>
<dbReference type="RefSeq" id="WP_402703209.1">
    <property type="nucleotide sequence ID" value="NZ_JBIUZV010000016.1"/>
</dbReference>
<name>A0ABW8F4Q1_9BURK</name>
<organism evidence="1 2">
    <name type="scientific">Herbaspirillum chlorophenolicum</name>
    <dbReference type="NCBI Taxonomy" id="211589"/>
    <lineage>
        <taxon>Bacteria</taxon>
        <taxon>Pseudomonadati</taxon>
        <taxon>Pseudomonadota</taxon>
        <taxon>Betaproteobacteria</taxon>
        <taxon>Burkholderiales</taxon>
        <taxon>Oxalobacteraceae</taxon>
        <taxon>Herbaspirillum</taxon>
    </lineage>
</organism>
<gene>
    <name evidence="1" type="ORF">ACIPEN_20795</name>
</gene>
<protein>
    <submittedName>
        <fullName evidence="1">Methyl-accepting chemotaxis protein</fullName>
    </submittedName>
</protein>
<proteinExistence type="predicted"/>
<evidence type="ECO:0000313" key="1">
    <source>
        <dbReference type="EMBL" id="MFJ3048279.1"/>
    </source>
</evidence>
<reference evidence="1 2" key="1">
    <citation type="submission" date="2024-10" db="EMBL/GenBank/DDBJ databases">
        <title>The Natural Products Discovery Center: Release of the First 8490 Sequenced Strains for Exploring Actinobacteria Biosynthetic Diversity.</title>
        <authorList>
            <person name="Kalkreuter E."/>
            <person name="Kautsar S.A."/>
            <person name="Yang D."/>
            <person name="Bader C.D."/>
            <person name="Teijaro C.N."/>
            <person name="Fluegel L."/>
            <person name="Davis C.M."/>
            <person name="Simpson J.R."/>
            <person name="Lauterbach L."/>
            <person name="Steele A.D."/>
            <person name="Gui C."/>
            <person name="Meng S."/>
            <person name="Li G."/>
            <person name="Viehrig K."/>
            <person name="Ye F."/>
            <person name="Su P."/>
            <person name="Kiefer A.F."/>
            <person name="Nichols A."/>
            <person name="Cepeda A.J."/>
            <person name="Yan W."/>
            <person name="Fan B."/>
            <person name="Jiang Y."/>
            <person name="Adhikari A."/>
            <person name="Zheng C.-J."/>
            <person name="Schuster L."/>
            <person name="Cowan T.M."/>
            <person name="Smanski M.J."/>
            <person name="Chevrette M.G."/>
            <person name="De Carvalho L.P.S."/>
            <person name="Shen B."/>
        </authorList>
    </citation>
    <scope>NUCLEOTIDE SEQUENCE [LARGE SCALE GENOMIC DNA]</scope>
    <source>
        <strain evidence="1 2">NPDC087045</strain>
    </source>
</reference>
<evidence type="ECO:0000313" key="2">
    <source>
        <dbReference type="Proteomes" id="UP001617427"/>
    </source>
</evidence>
<comment type="caution">
    <text evidence="1">The sequence shown here is derived from an EMBL/GenBank/DDBJ whole genome shotgun (WGS) entry which is preliminary data.</text>
</comment>
<sequence length="251" mass="26750">MSSQAAVQEMHGTVPIPFAAVNDARAIPQEHGEASSPEDSGVTPLSGEVFGALINLSGRRRFTSQRLVLYAVLGAQGHEGAVATAREALALFRGAHQALLKRSGALPGVFCPELEDVYFGKPQGDARIVHFSELAGRALNAIEDKLKSAPELLEALVKETTPLLAVLNQITGIYEEQSRKHSRLMRDQLRGIMTDIETIAREAKMVAFNARIVAARSGQAGREFSVVAGVLSNITGEIDELVKAALNGTAA</sequence>